<comment type="caution">
    <text evidence="6">The sequence shown here is derived from an EMBL/GenBank/DDBJ whole genome shotgun (WGS) entry which is preliminary data.</text>
</comment>
<dbReference type="FunFam" id="2.40.50.100:FF:000020">
    <property type="entry name" value="50S ribosomal protein L27"/>
    <property type="match status" value="1"/>
</dbReference>
<evidence type="ECO:0000256" key="1">
    <source>
        <dbReference type="ARBA" id="ARBA00010797"/>
    </source>
</evidence>
<evidence type="ECO:0000256" key="3">
    <source>
        <dbReference type="ARBA" id="ARBA00023274"/>
    </source>
</evidence>
<dbReference type="AlphaFoldDB" id="A0A1G2E0R0"/>
<dbReference type="GO" id="GO:0006412">
    <property type="term" value="P:translation"/>
    <property type="evidence" value="ECO:0007669"/>
    <property type="project" value="InterPro"/>
</dbReference>
<accession>A0A1G2E0R0</accession>
<dbReference type="InterPro" id="IPR001684">
    <property type="entry name" value="Ribosomal_bL27"/>
</dbReference>
<dbReference type="STRING" id="1801663.A2175_02465"/>
<organism evidence="6 7">
    <name type="scientific">Candidatus Nealsonbacteria bacterium RBG_13_42_11</name>
    <dbReference type="NCBI Taxonomy" id="1801663"/>
    <lineage>
        <taxon>Bacteria</taxon>
        <taxon>Candidatus Nealsoniibacteriota</taxon>
    </lineage>
</organism>
<evidence type="ECO:0000256" key="4">
    <source>
        <dbReference type="ARBA" id="ARBA00035175"/>
    </source>
</evidence>
<dbReference type="InterPro" id="IPR018261">
    <property type="entry name" value="Ribosomal_bL27_CS"/>
</dbReference>
<dbReference type="Gene3D" id="2.40.50.100">
    <property type="match status" value="1"/>
</dbReference>
<name>A0A1G2E0R0_9BACT</name>
<dbReference type="SUPFAM" id="SSF110324">
    <property type="entry name" value="Ribosomal L27 protein-like"/>
    <property type="match status" value="1"/>
</dbReference>
<reference evidence="6 7" key="1">
    <citation type="journal article" date="2016" name="Nat. Commun.">
        <title>Thousands of microbial genomes shed light on interconnected biogeochemical processes in an aquifer system.</title>
        <authorList>
            <person name="Anantharaman K."/>
            <person name="Brown C.T."/>
            <person name="Hug L.A."/>
            <person name="Sharon I."/>
            <person name="Castelle C.J."/>
            <person name="Probst A.J."/>
            <person name="Thomas B.C."/>
            <person name="Singh A."/>
            <person name="Wilkins M.J."/>
            <person name="Karaoz U."/>
            <person name="Brodie E.L."/>
            <person name="Williams K.H."/>
            <person name="Hubbard S.S."/>
            <person name="Banfield J.F."/>
        </authorList>
    </citation>
    <scope>NUCLEOTIDE SEQUENCE [LARGE SCALE GENOMIC DNA]</scope>
</reference>
<proteinExistence type="inferred from homology"/>
<dbReference type="PANTHER" id="PTHR15893:SF0">
    <property type="entry name" value="LARGE RIBOSOMAL SUBUNIT PROTEIN BL27M"/>
    <property type="match status" value="1"/>
</dbReference>
<evidence type="ECO:0000256" key="5">
    <source>
        <dbReference type="ARBA" id="ARBA00035477"/>
    </source>
</evidence>
<comment type="similarity">
    <text evidence="1">Belongs to the bacterial ribosomal protein bL27 family.</text>
</comment>
<dbReference type="NCBIfam" id="TIGR00062">
    <property type="entry name" value="L27"/>
    <property type="match status" value="1"/>
</dbReference>
<evidence type="ECO:0000313" key="7">
    <source>
        <dbReference type="Proteomes" id="UP000176755"/>
    </source>
</evidence>
<evidence type="ECO:0000256" key="2">
    <source>
        <dbReference type="ARBA" id="ARBA00022980"/>
    </source>
</evidence>
<dbReference type="EMBL" id="MHLY01000006">
    <property type="protein sequence ID" value="OGZ18871.1"/>
    <property type="molecule type" value="Genomic_DNA"/>
</dbReference>
<dbReference type="GO" id="GO:0003735">
    <property type="term" value="F:structural constituent of ribosome"/>
    <property type="evidence" value="ECO:0007669"/>
    <property type="project" value="InterPro"/>
</dbReference>
<dbReference type="Proteomes" id="UP000176755">
    <property type="component" value="Unassembled WGS sequence"/>
</dbReference>
<dbReference type="PROSITE" id="PS00831">
    <property type="entry name" value="RIBOSOMAL_L27"/>
    <property type="match status" value="1"/>
</dbReference>
<dbReference type="Pfam" id="PF01016">
    <property type="entry name" value="Ribosomal_L27"/>
    <property type="match status" value="1"/>
</dbReference>
<keyword evidence="2 6" id="KW-0689">Ribosomal protein</keyword>
<dbReference type="PRINTS" id="PR00063">
    <property type="entry name" value="RIBOSOMALL27"/>
</dbReference>
<protein>
    <recommendedName>
        <fullName evidence="4">Large ribosomal subunit protein bL27</fullName>
    </recommendedName>
    <alternativeName>
        <fullName evidence="5">50S ribosomal protein L27</fullName>
    </alternativeName>
</protein>
<keyword evidence="3" id="KW-0687">Ribonucleoprotein</keyword>
<gene>
    <name evidence="6" type="ORF">A2175_02465</name>
</gene>
<evidence type="ECO:0000313" key="6">
    <source>
        <dbReference type="EMBL" id="OGZ18871.1"/>
    </source>
</evidence>
<sequence length="92" mass="10046">MAKTKSGGASRLGRDSLPKYLGIKITDGQKTKAGRIIIRQRGTIFFPGKNVGRGGDDTLYALKEGVVHFKAKIKKGFDNSKKELKIVSVEPK</sequence>
<dbReference type="GO" id="GO:0022625">
    <property type="term" value="C:cytosolic large ribosomal subunit"/>
    <property type="evidence" value="ECO:0007669"/>
    <property type="project" value="TreeGrafter"/>
</dbReference>
<dbReference type="PANTHER" id="PTHR15893">
    <property type="entry name" value="RIBOSOMAL PROTEIN L27"/>
    <property type="match status" value="1"/>
</dbReference>